<comment type="caution">
    <text evidence="4">The sequence shown here is derived from an EMBL/GenBank/DDBJ whole genome shotgun (WGS) entry which is preliminary data.</text>
</comment>
<gene>
    <name evidence="4" type="ORF">RNC47_12020</name>
</gene>
<protein>
    <submittedName>
        <fullName evidence="4">Sugar ABC transporter substrate-binding protein</fullName>
    </submittedName>
</protein>
<dbReference type="PANTHER" id="PTHR30061">
    <property type="entry name" value="MALTOSE-BINDING PERIPLASMIC PROTEIN"/>
    <property type="match status" value="1"/>
</dbReference>
<keyword evidence="3" id="KW-0732">Signal</keyword>
<name>A0ABU2LPU8_9ACTN</name>
<dbReference type="Gene3D" id="3.40.190.10">
    <property type="entry name" value="Periplasmic binding protein-like II"/>
    <property type="match status" value="2"/>
</dbReference>
<dbReference type="Proteomes" id="UP001183420">
    <property type="component" value="Unassembled WGS sequence"/>
</dbReference>
<dbReference type="CDD" id="cd14747">
    <property type="entry name" value="PBP2_MalE"/>
    <property type="match status" value="1"/>
</dbReference>
<organism evidence="4 5">
    <name type="scientific">Streptomyces millisiae</name>
    <dbReference type="NCBI Taxonomy" id="3075542"/>
    <lineage>
        <taxon>Bacteria</taxon>
        <taxon>Bacillati</taxon>
        <taxon>Actinomycetota</taxon>
        <taxon>Actinomycetes</taxon>
        <taxon>Kitasatosporales</taxon>
        <taxon>Streptomycetaceae</taxon>
        <taxon>Streptomyces</taxon>
    </lineage>
</organism>
<dbReference type="EMBL" id="JAVREM010000011">
    <property type="protein sequence ID" value="MDT0319063.1"/>
    <property type="molecule type" value="Genomic_DNA"/>
</dbReference>
<dbReference type="RefSeq" id="WP_311598117.1">
    <property type="nucleotide sequence ID" value="NZ_JAVREM010000011.1"/>
</dbReference>
<evidence type="ECO:0000256" key="2">
    <source>
        <dbReference type="ARBA" id="ARBA00022448"/>
    </source>
</evidence>
<reference evidence="5" key="1">
    <citation type="submission" date="2023-07" db="EMBL/GenBank/DDBJ databases">
        <title>30 novel species of actinomycetes from the DSMZ collection.</title>
        <authorList>
            <person name="Nouioui I."/>
        </authorList>
    </citation>
    <scope>NUCLEOTIDE SEQUENCE [LARGE SCALE GENOMIC DNA]</scope>
    <source>
        <strain evidence="5">DSM 44918</strain>
    </source>
</reference>
<evidence type="ECO:0000256" key="3">
    <source>
        <dbReference type="ARBA" id="ARBA00022729"/>
    </source>
</evidence>
<sequence>MLRTPGGASPLARRRRLVAGVAALSLGALTACGGGGDEEGDGSGEGTTIELWIMEGTNPDAEPYVADLQAAFAEQTGATLDVQFIQWADAHDRITTAMAGGELPDVAEIGTTWAPEFGAAGALTDLAGSIEESGLADDLVPALSEAATVDGAVYGMPWYAGTRSLMYRADVFAEHDLQPPTTWEELREVALQLKELEPDMIPFPVIGGGEYSVDAFIWGAGGQIAEQGSDGQWASTINSPEAVEGIEFYTSLATEDELSVAAASTWLETDQLESFQNGEAAMVINGNWTVNTLLEADASWADRIGVVPIPGQTGGFSPSFVGGSLLGDFSSDEPELAWQLIELMSTGEFASQWAESSGYFPGQQSLLEAVQQEDDPLVAPFARQMAEAGASVPVTEQYGAIQGEQVIPQMLQSILSGDKSVQQAADDAAAAMDQTFGG</sequence>
<comment type="similarity">
    <text evidence="1">Belongs to the bacterial solute-binding protein 1 family.</text>
</comment>
<dbReference type="Pfam" id="PF13416">
    <property type="entry name" value="SBP_bac_8"/>
    <property type="match status" value="1"/>
</dbReference>
<evidence type="ECO:0000313" key="5">
    <source>
        <dbReference type="Proteomes" id="UP001183420"/>
    </source>
</evidence>
<dbReference type="InterPro" id="IPR006059">
    <property type="entry name" value="SBP"/>
</dbReference>
<proteinExistence type="inferred from homology"/>
<dbReference type="SUPFAM" id="SSF53850">
    <property type="entry name" value="Periplasmic binding protein-like II"/>
    <property type="match status" value="1"/>
</dbReference>
<dbReference type="PROSITE" id="PS51257">
    <property type="entry name" value="PROKAR_LIPOPROTEIN"/>
    <property type="match status" value="1"/>
</dbReference>
<evidence type="ECO:0000256" key="1">
    <source>
        <dbReference type="ARBA" id="ARBA00008520"/>
    </source>
</evidence>
<evidence type="ECO:0000313" key="4">
    <source>
        <dbReference type="EMBL" id="MDT0319063.1"/>
    </source>
</evidence>
<keyword evidence="5" id="KW-1185">Reference proteome</keyword>
<keyword evidence="2" id="KW-0813">Transport</keyword>
<accession>A0ABU2LPU8</accession>
<dbReference type="PANTHER" id="PTHR30061:SF50">
    <property type="entry name" value="MALTOSE_MALTODEXTRIN-BINDING PERIPLASMIC PROTEIN"/>
    <property type="match status" value="1"/>
</dbReference>